<dbReference type="Pfam" id="PF01187">
    <property type="entry name" value="MIF"/>
    <property type="match status" value="1"/>
</dbReference>
<sequence>MPFMQFYTTLPAHRVPQDFQRKTVEVLSRVLANKPLERITVHLLTDQNIYTGSDPDRKVGNAYAVLRSIGCVSADENRRTIDAMARHVHQELGIDQTQFRLFFIDLDPNLAAFNGKIATDHGL</sequence>
<dbReference type="GO" id="GO:0005125">
    <property type="term" value="F:cytokine activity"/>
    <property type="evidence" value="ECO:0007669"/>
    <property type="project" value="UniProtKB-KW"/>
</dbReference>
<dbReference type="EMBL" id="OC919559">
    <property type="protein sequence ID" value="CAD7651545.1"/>
    <property type="molecule type" value="Genomic_DNA"/>
</dbReference>
<evidence type="ECO:0000256" key="4">
    <source>
        <dbReference type="ARBA" id="ARBA00022525"/>
    </source>
</evidence>
<dbReference type="SUPFAM" id="SSF55331">
    <property type="entry name" value="Tautomerase/MIF"/>
    <property type="match status" value="1"/>
</dbReference>
<keyword evidence="5" id="KW-0413">Isomerase</keyword>
<comment type="catalytic activity">
    <reaction evidence="6">
        <text>3-phenylpyruvate = enol-phenylpyruvate</text>
        <dbReference type="Rhea" id="RHEA:17097"/>
        <dbReference type="ChEBI" id="CHEBI:16815"/>
        <dbReference type="ChEBI" id="CHEBI:18005"/>
        <dbReference type="EC" id="5.3.2.1"/>
    </reaction>
</comment>
<evidence type="ECO:0000313" key="13">
    <source>
        <dbReference type="EMBL" id="CAD7649664.1"/>
    </source>
</evidence>
<evidence type="ECO:0000256" key="6">
    <source>
        <dbReference type="ARBA" id="ARBA00036735"/>
    </source>
</evidence>
<dbReference type="GO" id="GO:0050178">
    <property type="term" value="F:phenylpyruvate tautomerase activity"/>
    <property type="evidence" value="ECO:0007669"/>
    <property type="project" value="UniProtKB-EC"/>
</dbReference>
<reference evidence="13" key="1">
    <citation type="submission" date="2020-11" db="EMBL/GenBank/DDBJ databases">
        <authorList>
            <person name="Tran Van P."/>
        </authorList>
    </citation>
    <scope>NUCLEOTIDE SEQUENCE</scope>
</reference>
<protein>
    <recommendedName>
        <fullName evidence="12">L-dopachrome isomerase</fullName>
        <ecNumber evidence="9">5.3.2.1</ecNumber>
        <ecNumber evidence="8">5.3.3.12</ecNumber>
    </recommendedName>
    <alternativeName>
        <fullName evidence="10">L-dopachrome tautomerase</fullName>
    </alternativeName>
    <alternativeName>
        <fullName evidence="11">Phenylpyruvate tautomerase</fullName>
    </alternativeName>
</protein>
<name>A0A7R9QLW4_9ACAR</name>
<accession>A0A7R9QLW4</accession>
<evidence type="ECO:0000256" key="12">
    <source>
        <dbReference type="ARBA" id="ARBA00042730"/>
    </source>
</evidence>
<dbReference type="AlphaFoldDB" id="A0A7R9QLW4"/>
<dbReference type="GO" id="GO:0005615">
    <property type="term" value="C:extracellular space"/>
    <property type="evidence" value="ECO:0007669"/>
    <property type="project" value="UniProtKB-KW"/>
</dbReference>
<dbReference type="Proteomes" id="UP000728032">
    <property type="component" value="Unassembled WGS sequence"/>
</dbReference>
<comment type="similarity">
    <text evidence="2">Belongs to the MIF family.</text>
</comment>
<dbReference type="GO" id="GO:0004167">
    <property type="term" value="F:dopachrome isomerase activity"/>
    <property type="evidence" value="ECO:0007669"/>
    <property type="project" value="UniProtKB-EC"/>
</dbReference>
<comment type="catalytic activity">
    <reaction evidence="7">
        <text>L-dopachrome = 5,6-dihydroxyindole-2-carboxylate</text>
        <dbReference type="Rhea" id="RHEA:13041"/>
        <dbReference type="ChEBI" id="CHEBI:16875"/>
        <dbReference type="ChEBI" id="CHEBI:57509"/>
        <dbReference type="EC" id="5.3.3.12"/>
    </reaction>
</comment>
<evidence type="ECO:0000256" key="2">
    <source>
        <dbReference type="ARBA" id="ARBA00005851"/>
    </source>
</evidence>
<evidence type="ECO:0000313" key="14">
    <source>
        <dbReference type="EMBL" id="CAD7651545.1"/>
    </source>
</evidence>
<keyword evidence="3" id="KW-0202">Cytokine</keyword>
<dbReference type="EMBL" id="OC918572">
    <property type="protein sequence ID" value="CAD7649664.1"/>
    <property type="molecule type" value="Genomic_DNA"/>
</dbReference>
<dbReference type="EMBL" id="CAJPVJ010003747">
    <property type="protein sequence ID" value="CAG2167911.1"/>
    <property type="molecule type" value="Genomic_DNA"/>
</dbReference>
<proteinExistence type="inferred from homology"/>
<evidence type="ECO:0000256" key="1">
    <source>
        <dbReference type="ARBA" id="ARBA00004613"/>
    </source>
</evidence>
<dbReference type="EC" id="5.3.2.1" evidence="9"/>
<keyword evidence="4" id="KW-0964">Secreted</keyword>
<evidence type="ECO:0000256" key="5">
    <source>
        <dbReference type="ARBA" id="ARBA00023235"/>
    </source>
</evidence>
<evidence type="ECO:0000256" key="11">
    <source>
        <dbReference type="ARBA" id="ARBA00041912"/>
    </source>
</evidence>
<dbReference type="InterPro" id="IPR001398">
    <property type="entry name" value="Macrophage_inhib_fac"/>
</dbReference>
<comment type="subcellular location">
    <subcellularLocation>
        <location evidence="1">Secreted</location>
    </subcellularLocation>
</comment>
<dbReference type="PANTHER" id="PTHR11954">
    <property type="entry name" value="D-DOPACHROME DECARBOXYLASE"/>
    <property type="match status" value="1"/>
</dbReference>
<evidence type="ECO:0000256" key="8">
    <source>
        <dbReference type="ARBA" id="ARBA00038932"/>
    </source>
</evidence>
<dbReference type="EC" id="5.3.3.12" evidence="8"/>
<organism evidence="13">
    <name type="scientific">Oppiella nova</name>
    <dbReference type="NCBI Taxonomy" id="334625"/>
    <lineage>
        <taxon>Eukaryota</taxon>
        <taxon>Metazoa</taxon>
        <taxon>Ecdysozoa</taxon>
        <taxon>Arthropoda</taxon>
        <taxon>Chelicerata</taxon>
        <taxon>Arachnida</taxon>
        <taxon>Acari</taxon>
        <taxon>Acariformes</taxon>
        <taxon>Sarcoptiformes</taxon>
        <taxon>Oribatida</taxon>
        <taxon>Brachypylina</taxon>
        <taxon>Oppioidea</taxon>
        <taxon>Oppiidae</taxon>
        <taxon>Oppiella</taxon>
    </lineage>
</organism>
<evidence type="ECO:0000256" key="9">
    <source>
        <dbReference type="ARBA" id="ARBA00039086"/>
    </source>
</evidence>
<keyword evidence="15" id="KW-1185">Reference proteome</keyword>
<evidence type="ECO:0000313" key="15">
    <source>
        <dbReference type="Proteomes" id="UP000728032"/>
    </source>
</evidence>
<dbReference type="EMBL" id="CAJPVJ010004734">
    <property type="protein sequence ID" value="CAG2168869.1"/>
    <property type="molecule type" value="Genomic_DNA"/>
</dbReference>
<dbReference type="Gene3D" id="3.30.429.10">
    <property type="entry name" value="Macrophage Migration Inhibitory Factor"/>
    <property type="match status" value="1"/>
</dbReference>
<gene>
    <name evidence="13" type="ORF">ONB1V03_LOCUS7405</name>
    <name evidence="14" type="ORF">ONB1V03_LOCUS8353</name>
</gene>
<dbReference type="InterPro" id="IPR014347">
    <property type="entry name" value="Tautomerase/MIF_sf"/>
</dbReference>
<evidence type="ECO:0000256" key="10">
    <source>
        <dbReference type="ARBA" id="ARBA00041631"/>
    </source>
</evidence>
<dbReference type="PANTHER" id="PTHR11954:SF6">
    <property type="entry name" value="MACROPHAGE MIGRATION INHIBITORY FACTOR"/>
    <property type="match status" value="1"/>
</dbReference>
<evidence type="ECO:0000256" key="7">
    <source>
        <dbReference type="ARBA" id="ARBA00036823"/>
    </source>
</evidence>
<evidence type="ECO:0000256" key="3">
    <source>
        <dbReference type="ARBA" id="ARBA00022514"/>
    </source>
</evidence>
<dbReference type="OrthoDB" id="6495239at2759"/>